<evidence type="ECO:0000313" key="3">
    <source>
        <dbReference type="EMBL" id="CAD2212796.1"/>
    </source>
</evidence>
<dbReference type="AlphaFoldDB" id="A0A7G2BZ26"/>
<dbReference type="VEuPathDB" id="TriTrypDB:ADEAN_000020800"/>
<name>A0A7G2BZ26_9TRYP</name>
<evidence type="ECO:0000313" key="4">
    <source>
        <dbReference type="Proteomes" id="UP000515908"/>
    </source>
</evidence>
<feature type="compositionally biased region" description="Low complexity" evidence="2">
    <location>
        <begin position="10"/>
        <end position="23"/>
    </location>
</feature>
<sequence length="307" mass="34143">MTEVHSTVDSVTSTLTGLGTGLSRKGRDQMPTELADAVEESHKQYVNSLGVTTSAAEKRALMGLPAVEGVSAQEAEADWRQRVARARVAAADEGACDTQSIPDYAADPVVPRLAPEETVGSAVVHVEEALEKIKACAEGLTLVERDRDLVWWASALRTRDVKSHSVRANYHARAARMWCQRGMQQLLLESTYLNTTSKKSKDDIMKLRKQLEDLNHLYESTKERCATLTSETFELQSMIDEVGEHRMMLQQSLLAEVHERHLIPEENDDVLCAELSLLLQTTHFPPGVAEDAEKVSEWLKHNSTPLE</sequence>
<proteinExistence type="predicted"/>
<protein>
    <submittedName>
        <fullName evidence="3">Uncharacterized protein</fullName>
    </submittedName>
</protein>
<gene>
    <name evidence="3" type="ORF">ADEAN_000020800</name>
</gene>
<reference evidence="3 4" key="1">
    <citation type="submission" date="2020-08" db="EMBL/GenBank/DDBJ databases">
        <authorList>
            <person name="Newling K."/>
            <person name="Davey J."/>
            <person name="Forrester S."/>
        </authorList>
    </citation>
    <scope>NUCLEOTIDE SEQUENCE [LARGE SCALE GENOMIC DNA]</scope>
    <source>
        <strain evidence="4">Crithidia deanei Carvalho (ATCC PRA-265)</strain>
    </source>
</reference>
<evidence type="ECO:0000256" key="2">
    <source>
        <dbReference type="SAM" id="MobiDB-lite"/>
    </source>
</evidence>
<dbReference type="EMBL" id="LR877145">
    <property type="protein sequence ID" value="CAD2212796.1"/>
    <property type="molecule type" value="Genomic_DNA"/>
</dbReference>
<feature type="coiled-coil region" evidence="1">
    <location>
        <begin position="197"/>
        <end position="231"/>
    </location>
</feature>
<keyword evidence="4" id="KW-1185">Reference proteome</keyword>
<organism evidence="3 4">
    <name type="scientific">Angomonas deanei</name>
    <dbReference type="NCBI Taxonomy" id="59799"/>
    <lineage>
        <taxon>Eukaryota</taxon>
        <taxon>Discoba</taxon>
        <taxon>Euglenozoa</taxon>
        <taxon>Kinetoplastea</taxon>
        <taxon>Metakinetoplastina</taxon>
        <taxon>Trypanosomatida</taxon>
        <taxon>Trypanosomatidae</taxon>
        <taxon>Strigomonadinae</taxon>
        <taxon>Angomonas</taxon>
    </lineage>
</organism>
<dbReference type="Proteomes" id="UP000515908">
    <property type="component" value="Chromosome 01"/>
</dbReference>
<keyword evidence="1" id="KW-0175">Coiled coil</keyword>
<accession>A0A7G2BZ26</accession>
<evidence type="ECO:0000256" key="1">
    <source>
        <dbReference type="SAM" id="Coils"/>
    </source>
</evidence>
<feature type="region of interest" description="Disordered" evidence="2">
    <location>
        <begin position="1"/>
        <end position="32"/>
    </location>
</feature>